<evidence type="ECO:0000313" key="2">
    <source>
        <dbReference type="Proteomes" id="UP000003146"/>
    </source>
</evidence>
<evidence type="ECO:0000313" key="1">
    <source>
        <dbReference type="EMBL" id="EDV00263.1"/>
    </source>
</evidence>
<comment type="caution">
    <text evidence="1">The sequence shown here is derived from an EMBL/GenBank/DDBJ whole genome shotgun (WGS) entry which is preliminary data.</text>
</comment>
<name>B3JLF5_9BACT</name>
<protein>
    <submittedName>
        <fullName evidence="1">Uncharacterized protein</fullName>
    </submittedName>
</protein>
<dbReference type="RefSeq" id="WP_007570384.1">
    <property type="nucleotide sequence ID" value="NZ_DS981496.1"/>
</dbReference>
<dbReference type="OrthoDB" id="1356084at2"/>
<dbReference type="HOGENOM" id="CLU_1324252_0_0_10"/>
<reference evidence="1 2" key="2">
    <citation type="submission" date="2008-04" db="EMBL/GenBank/DDBJ databases">
        <authorList>
            <person name="Fulton L."/>
            <person name="Clifton S."/>
            <person name="Fulton B."/>
            <person name="Xu J."/>
            <person name="Minx P."/>
            <person name="Pepin K.H."/>
            <person name="Johnson M."/>
            <person name="Thiruvilangam P."/>
            <person name="Bhonagiri V."/>
            <person name="Nash W.E."/>
            <person name="Mardis E.R."/>
            <person name="Wilson R.K."/>
        </authorList>
    </citation>
    <scope>NUCLEOTIDE SEQUENCE [LARGE SCALE GENOMIC DNA]</scope>
    <source>
        <strain evidence="1 2">DSM 17136</strain>
    </source>
</reference>
<proteinExistence type="predicted"/>
<dbReference type="AlphaFoldDB" id="B3JLF5"/>
<dbReference type="Proteomes" id="UP000003146">
    <property type="component" value="Unassembled WGS sequence"/>
</dbReference>
<organism evidence="1 2">
    <name type="scientific">Phocaeicola coprocola DSM 17136</name>
    <dbReference type="NCBI Taxonomy" id="470145"/>
    <lineage>
        <taxon>Bacteria</taxon>
        <taxon>Pseudomonadati</taxon>
        <taxon>Bacteroidota</taxon>
        <taxon>Bacteroidia</taxon>
        <taxon>Bacteroidales</taxon>
        <taxon>Bacteroidaceae</taxon>
        <taxon>Phocaeicola</taxon>
    </lineage>
</organism>
<gene>
    <name evidence="1" type="ORF">BACCOP_02744</name>
</gene>
<dbReference type="EMBL" id="ABIY02000098">
    <property type="protein sequence ID" value="EDV00263.1"/>
    <property type="molecule type" value="Genomic_DNA"/>
</dbReference>
<accession>B3JLF5</accession>
<reference evidence="1 2" key="1">
    <citation type="submission" date="2008-04" db="EMBL/GenBank/DDBJ databases">
        <title>Draft genome sequence of Bacteroides coprocola (DSM 17136).</title>
        <authorList>
            <person name="Sudarsanam P."/>
            <person name="Ley R."/>
            <person name="Guruge J."/>
            <person name="Turnbaugh P.J."/>
            <person name="Mahowald M."/>
            <person name="Liep D."/>
            <person name="Gordon J."/>
        </authorList>
    </citation>
    <scope>NUCLEOTIDE SEQUENCE [LARGE SCALE GENOMIC DNA]</scope>
    <source>
        <strain evidence="1 2">DSM 17136</strain>
    </source>
</reference>
<sequence>MYYKLSPLIDNKHKYPQVECLTPFTAQLLSPWHKFGEAPKLEFKLQKGAKLSDLLSTTSGPACDLLISPKFFDVLSQFRMLDYQDFESIILLKDEKIIYNWLHFYGPNIIEYINFKDSAFIETEWTFPKCPIEIKSFEHYLSLKEKDPSGAFGVGIDKIVFKEHFNMDLFFIFPFDSTIYMSERMAINIIAENLSGIYLEKTTRIVE</sequence>